<evidence type="ECO:0000256" key="4">
    <source>
        <dbReference type="ARBA" id="ARBA00022989"/>
    </source>
</evidence>
<dbReference type="GO" id="GO:0022857">
    <property type="term" value="F:transmembrane transporter activity"/>
    <property type="evidence" value="ECO:0007669"/>
    <property type="project" value="InterPro"/>
</dbReference>
<feature type="transmembrane region" description="Helical" evidence="6">
    <location>
        <begin position="268"/>
        <end position="290"/>
    </location>
</feature>
<feature type="transmembrane region" description="Helical" evidence="6">
    <location>
        <begin position="123"/>
        <end position="142"/>
    </location>
</feature>
<evidence type="ECO:0000256" key="6">
    <source>
        <dbReference type="SAM" id="Phobius"/>
    </source>
</evidence>
<sequence length="331" mass="35660">MQQVKEKLKNIPGLIWGVLVIILVFIFFAKGFTKYQNILNILSNTAILLIISCGMTMAILSKEIDISIGGVMSFAGLGGALFITRFENPGIPAIILTFAIGTGIGLCFGLFNGVLIGKYKYNYWLITFATMSIGYGAAQVINGGNVVSGFPKAFRNVADSKFLGIPTVVWVALVIVMIMLFITYKTRFGMHIYAVGDSEQCASQSGINVKKTRILIYMLAGMLSGFGGVLLVAKTNSAGPVAASGYEWNAIAATIIGGTSFEGGKGGLAGTIIGALVMSMIINGLQLMGFSNYWQQVYKGAFILLIIVVDVISRRKKKKAALRRVYKYDEC</sequence>
<feature type="transmembrane region" description="Helical" evidence="6">
    <location>
        <begin position="296"/>
        <end position="313"/>
    </location>
</feature>
<dbReference type="GO" id="GO:0005886">
    <property type="term" value="C:plasma membrane"/>
    <property type="evidence" value="ECO:0007669"/>
    <property type="project" value="UniProtKB-SubCell"/>
</dbReference>
<proteinExistence type="predicted"/>
<evidence type="ECO:0000256" key="3">
    <source>
        <dbReference type="ARBA" id="ARBA00022692"/>
    </source>
</evidence>
<comment type="caution">
    <text evidence="7">The sequence shown here is derived from an EMBL/GenBank/DDBJ whole genome shotgun (WGS) entry which is preliminary data.</text>
</comment>
<gene>
    <name evidence="7" type="ORF">KTH89_21720</name>
</gene>
<feature type="transmembrane region" description="Helical" evidence="6">
    <location>
        <begin position="12"/>
        <end position="32"/>
    </location>
</feature>
<keyword evidence="3 6" id="KW-0812">Transmembrane</keyword>
<feature type="transmembrane region" description="Helical" evidence="6">
    <location>
        <begin position="162"/>
        <end position="182"/>
    </location>
</feature>
<evidence type="ECO:0000256" key="5">
    <source>
        <dbReference type="ARBA" id="ARBA00023136"/>
    </source>
</evidence>
<dbReference type="Proteomes" id="UP000712157">
    <property type="component" value="Unassembled WGS sequence"/>
</dbReference>
<keyword evidence="2" id="KW-1003">Cell membrane</keyword>
<dbReference type="PANTHER" id="PTHR32196:SF63">
    <property type="entry name" value="INNER MEMBRANE ABC TRANSPORTER PERMEASE PROTEIN YJFF"/>
    <property type="match status" value="1"/>
</dbReference>
<evidence type="ECO:0000256" key="2">
    <source>
        <dbReference type="ARBA" id="ARBA00022475"/>
    </source>
</evidence>
<dbReference type="InterPro" id="IPR001851">
    <property type="entry name" value="ABC_transp_permease"/>
</dbReference>
<keyword evidence="8" id="KW-1185">Reference proteome</keyword>
<feature type="transmembrane region" description="Helical" evidence="6">
    <location>
        <begin position="245"/>
        <end position="261"/>
    </location>
</feature>
<evidence type="ECO:0000256" key="1">
    <source>
        <dbReference type="ARBA" id="ARBA00004651"/>
    </source>
</evidence>
<dbReference type="RefSeq" id="WP_238723074.1">
    <property type="nucleotide sequence ID" value="NZ_JAHQCW010000051.1"/>
</dbReference>
<dbReference type="PANTHER" id="PTHR32196">
    <property type="entry name" value="ABC TRANSPORTER PERMEASE PROTEIN YPHD-RELATED-RELATED"/>
    <property type="match status" value="1"/>
</dbReference>
<dbReference type="EMBL" id="JAHQCW010000051">
    <property type="protein sequence ID" value="MBU9739161.1"/>
    <property type="molecule type" value="Genomic_DNA"/>
</dbReference>
<comment type="subcellular location">
    <subcellularLocation>
        <location evidence="1">Cell membrane</location>
        <topology evidence="1">Multi-pass membrane protein</topology>
    </subcellularLocation>
</comment>
<organism evidence="7 8">
    <name type="scientific">Diplocloster agilis</name>
    <dbReference type="NCBI Taxonomy" id="2850323"/>
    <lineage>
        <taxon>Bacteria</taxon>
        <taxon>Bacillati</taxon>
        <taxon>Bacillota</taxon>
        <taxon>Clostridia</taxon>
        <taxon>Lachnospirales</taxon>
        <taxon>Lachnospiraceae</taxon>
        <taxon>Diplocloster</taxon>
    </lineage>
</organism>
<accession>A0A949K777</accession>
<feature type="transmembrane region" description="Helical" evidence="6">
    <location>
        <begin position="214"/>
        <end position="233"/>
    </location>
</feature>
<evidence type="ECO:0000313" key="7">
    <source>
        <dbReference type="EMBL" id="MBU9739161.1"/>
    </source>
</evidence>
<reference evidence="7" key="1">
    <citation type="submission" date="2021-06" db="EMBL/GenBank/DDBJ databases">
        <title>Description of novel taxa of the family Lachnospiraceae.</title>
        <authorList>
            <person name="Chaplin A.V."/>
            <person name="Sokolova S.R."/>
            <person name="Pikina A.P."/>
            <person name="Korzhanova M."/>
            <person name="Belova V."/>
            <person name="Korostin D."/>
            <person name="Efimov B.A."/>
        </authorList>
    </citation>
    <scope>NUCLEOTIDE SEQUENCE</scope>
    <source>
        <strain evidence="7">ASD5720</strain>
    </source>
</reference>
<keyword evidence="4 6" id="KW-1133">Transmembrane helix</keyword>
<protein>
    <submittedName>
        <fullName evidence="7">ABC transporter permease</fullName>
    </submittedName>
</protein>
<dbReference type="AlphaFoldDB" id="A0A949K777"/>
<feature type="transmembrane region" description="Helical" evidence="6">
    <location>
        <begin position="66"/>
        <end position="84"/>
    </location>
</feature>
<feature type="transmembrane region" description="Helical" evidence="6">
    <location>
        <begin position="38"/>
        <end position="59"/>
    </location>
</feature>
<name>A0A949K777_9FIRM</name>
<feature type="transmembrane region" description="Helical" evidence="6">
    <location>
        <begin position="90"/>
        <end position="111"/>
    </location>
</feature>
<evidence type="ECO:0000313" key="8">
    <source>
        <dbReference type="Proteomes" id="UP000712157"/>
    </source>
</evidence>
<keyword evidence="5 6" id="KW-0472">Membrane</keyword>
<dbReference type="Pfam" id="PF02653">
    <property type="entry name" value="BPD_transp_2"/>
    <property type="match status" value="1"/>
</dbReference>
<dbReference type="CDD" id="cd06579">
    <property type="entry name" value="TM_PBP1_transp_AraH_like"/>
    <property type="match status" value="1"/>
</dbReference>